<evidence type="ECO:0000313" key="3">
    <source>
        <dbReference type="EMBL" id="KZW01048.1"/>
    </source>
</evidence>
<reference evidence="3 4" key="1">
    <citation type="journal article" date="2016" name="Mol. Biol. Evol.">
        <title>Comparative Genomics of Early-Diverging Mushroom-Forming Fungi Provides Insights into the Origins of Lignocellulose Decay Capabilities.</title>
        <authorList>
            <person name="Nagy L.G."/>
            <person name="Riley R."/>
            <person name="Tritt A."/>
            <person name="Adam C."/>
            <person name="Daum C."/>
            <person name="Floudas D."/>
            <person name="Sun H."/>
            <person name="Yadav J.S."/>
            <person name="Pangilinan J."/>
            <person name="Larsson K.H."/>
            <person name="Matsuura K."/>
            <person name="Barry K."/>
            <person name="Labutti K."/>
            <person name="Kuo R."/>
            <person name="Ohm R.A."/>
            <person name="Bhattacharya S.S."/>
            <person name="Shirouzu T."/>
            <person name="Yoshinaga Y."/>
            <person name="Martin F.M."/>
            <person name="Grigoriev I.V."/>
            <person name="Hibbett D.S."/>
        </authorList>
    </citation>
    <scope>NUCLEOTIDE SEQUENCE [LARGE SCALE GENOMIC DNA]</scope>
    <source>
        <strain evidence="3 4">HHB12029</strain>
    </source>
</reference>
<dbReference type="InParanoid" id="A0A165NPV0"/>
<evidence type="ECO:0008006" key="5">
    <source>
        <dbReference type="Google" id="ProtNLM"/>
    </source>
</evidence>
<feature type="chain" id="PRO_5007863302" description="Extracellular membrane protein CFEM domain-containing protein" evidence="2">
    <location>
        <begin position="20"/>
        <end position="150"/>
    </location>
</feature>
<organism evidence="3 4">
    <name type="scientific">Exidia glandulosa HHB12029</name>
    <dbReference type="NCBI Taxonomy" id="1314781"/>
    <lineage>
        <taxon>Eukaryota</taxon>
        <taxon>Fungi</taxon>
        <taxon>Dikarya</taxon>
        <taxon>Basidiomycota</taxon>
        <taxon>Agaricomycotina</taxon>
        <taxon>Agaricomycetes</taxon>
        <taxon>Auriculariales</taxon>
        <taxon>Exidiaceae</taxon>
        <taxon>Exidia</taxon>
    </lineage>
</organism>
<evidence type="ECO:0000256" key="1">
    <source>
        <dbReference type="SAM" id="MobiDB-lite"/>
    </source>
</evidence>
<gene>
    <name evidence="3" type="ORF">EXIGLDRAFT_719452</name>
</gene>
<feature type="signal peptide" evidence="2">
    <location>
        <begin position="1"/>
        <end position="19"/>
    </location>
</feature>
<evidence type="ECO:0000256" key="2">
    <source>
        <dbReference type="SAM" id="SignalP"/>
    </source>
</evidence>
<name>A0A165NPV0_EXIGL</name>
<sequence length="150" mass="15154">MRFSVILVALATTFASVQASTLLRRASDASACASKCSAESATNNIDAATDCTTKADGDSTKLEICLCTTPALLKGVTDCMERECPDNASLFQDGCDIVTGKSSTDPSIPSIPLPDSTSKTTTDGTGSASSIGVSAAAALTSLLFAGVALF</sequence>
<accession>A0A165NPV0</accession>
<proteinExistence type="predicted"/>
<dbReference type="AlphaFoldDB" id="A0A165NPV0"/>
<dbReference type="EMBL" id="KV425896">
    <property type="protein sequence ID" value="KZW01048.1"/>
    <property type="molecule type" value="Genomic_DNA"/>
</dbReference>
<keyword evidence="2" id="KW-0732">Signal</keyword>
<protein>
    <recommendedName>
        <fullName evidence="5">Extracellular membrane protein CFEM domain-containing protein</fullName>
    </recommendedName>
</protein>
<dbReference type="Proteomes" id="UP000077266">
    <property type="component" value="Unassembled WGS sequence"/>
</dbReference>
<feature type="region of interest" description="Disordered" evidence="1">
    <location>
        <begin position="101"/>
        <end position="125"/>
    </location>
</feature>
<evidence type="ECO:0000313" key="4">
    <source>
        <dbReference type="Proteomes" id="UP000077266"/>
    </source>
</evidence>
<feature type="compositionally biased region" description="Low complexity" evidence="1">
    <location>
        <begin position="102"/>
        <end position="125"/>
    </location>
</feature>
<keyword evidence="4" id="KW-1185">Reference proteome</keyword>